<dbReference type="Gene3D" id="2.80.10.50">
    <property type="match status" value="1"/>
</dbReference>
<evidence type="ECO:0000256" key="4">
    <source>
        <dbReference type="ARBA" id="ARBA00023125"/>
    </source>
</evidence>
<feature type="compositionally biased region" description="Low complexity" evidence="7">
    <location>
        <begin position="220"/>
        <end position="239"/>
    </location>
</feature>
<evidence type="ECO:0000313" key="11">
    <source>
        <dbReference type="Proteomes" id="UP000007799"/>
    </source>
</evidence>
<dbReference type="InParanoid" id="F2UL78"/>
<comment type="subcellular location">
    <subcellularLocation>
        <location evidence="1">Nucleus</location>
    </subcellularLocation>
</comment>
<feature type="compositionally biased region" description="Low complexity" evidence="7">
    <location>
        <begin position="184"/>
        <end position="212"/>
    </location>
</feature>
<dbReference type="SUPFAM" id="SSF49417">
    <property type="entry name" value="p53-like transcription factors"/>
    <property type="match status" value="1"/>
</dbReference>
<reference evidence="10" key="1">
    <citation type="submission" date="2009-08" db="EMBL/GenBank/DDBJ databases">
        <title>Annotation of Salpingoeca rosetta.</title>
        <authorList>
            <consortium name="The Broad Institute Genome Sequencing Platform"/>
            <person name="Russ C."/>
            <person name="Cuomo C."/>
            <person name="Burger G."/>
            <person name="Gray M.W."/>
            <person name="Holland P.W.H."/>
            <person name="King N."/>
            <person name="Lang F.B.F."/>
            <person name="Roger A.J."/>
            <person name="Ruiz-Trillo I."/>
            <person name="Young S.K."/>
            <person name="Zeng Q."/>
            <person name="Gargeya S."/>
            <person name="Alvarado L."/>
            <person name="Berlin A."/>
            <person name="Chapman S.B."/>
            <person name="Chen Z."/>
            <person name="Freedman E."/>
            <person name="Gellesch M."/>
            <person name="Goldberg J."/>
            <person name="Griggs A."/>
            <person name="Gujja S."/>
            <person name="Heilman E."/>
            <person name="Heiman D."/>
            <person name="Howarth C."/>
            <person name="Mehta T."/>
            <person name="Neiman D."/>
            <person name="Pearson M."/>
            <person name="Roberts A."/>
            <person name="Saif S."/>
            <person name="Shea T."/>
            <person name="Shenoy N."/>
            <person name="Sisk P."/>
            <person name="Stolte C."/>
            <person name="Sykes S."/>
            <person name="White J."/>
            <person name="Yandava C."/>
            <person name="Haas B."/>
            <person name="Nusbaum C."/>
            <person name="Birren B."/>
        </authorList>
    </citation>
    <scope>NUCLEOTIDE SEQUENCE [LARGE SCALE GENOMIC DNA]</scope>
    <source>
        <strain evidence="10">ATCC 50818</strain>
    </source>
</reference>
<keyword evidence="3" id="KW-0805">Transcription regulation</keyword>
<feature type="domain" description="Beta-trefoil DNA-binding" evidence="9">
    <location>
        <begin position="574"/>
        <end position="722"/>
    </location>
</feature>
<dbReference type="InterPro" id="IPR013783">
    <property type="entry name" value="Ig-like_fold"/>
</dbReference>
<sequence length="865" mass="93057">MNLLPRPTPPTNALQTNKEEEETTIVNRQPSSLPACLFIIRALIQRGTSQQLQNSSISAAAAAMGDHPSFGDLNDASDFFNDMASDPNANFDLFLSQHTTAAPGVSSSSQQHMAPHTSAANPHGGTGPASVASAHSHSQSNSTAQSHNASTMYSPATDPSAAQHDQDTPSSFAHQVNGNGHGNGYNNSSTNGSTNGSTSRGANAHARTSAAPAPRPPPLNLHATTASSSAAAPPAMPSAFDMGNPSLWTPSPSTAAMTSTAAPASAFGLNLTPFPPGLTPALQISPGVPASTMAPASTAGVVGRVQPPRANGAQPSSSSSAALSNLLAAANSTGQPLLQPMQRQPPPQQQQQMMMMQSQMHPQQQHSQSQHLHHLPQHQQQQQRRGHGAARTAAESDNDFTAGPPRKRAPPSMHPSSQAPAALREHVSRYLTDVSHMPRPGPNQVITILHSRVVQKSYGNEKRFFCPPPAVQLSGQRWHNSPFGDVRMFVSMGSVHTNGPHHAVELDQNFYGCAKSLYISDTDKRKSFCLHFKVFHSKDEERGRDVGTFTSKPIKVISKPPKKKNNAARSQSDLCVETGSEIALFNRVRSQSGKTRYLVGDREEGFKIDTSFWSTFTVDVVPGDDSQQARQSAATFVNYGSTVTLTCSNTNQKLGPFLVRRVENRKLTDADNDPVSQLQKVAFQATEGARGFVTMVEDGKVGYRSPKALASGAQQLTDASLWTVTSCDRVTFSFCEPPRPDVTAAPVNPVPIVSTVKSLNEMVELYGENFSTHLTVWFGTVPAETFYRCEELVLCHRPSFDKIRPDAPDGICRTPTTVPLLLVRSDGVIYDTGKHYTYEIDHVAIIRVMARQRSSSKISLSSNEH</sequence>
<dbReference type="Proteomes" id="UP000007799">
    <property type="component" value="Unassembled WGS sequence"/>
</dbReference>
<gene>
    <name evidence="10" type="ORF">PTSG_09511</name>
</gene>
<evidence type="ECO:0000259" key="8">
    <source>
        <dbReference type="SMART" id="SM01267"/>
    </source>
</evidence>
<evidence type="ECO:0000256" key="5">
    <source>
        <dbReference type="ARBA" id="ARBA00023163"/>
    </source>
</evidence>
<dbReference type="Pfam" id="PF09270">
    <property type="entry name" value="BTD"/>
    <property type="match status" value="1"/>
</dbReference>
<dbReference type="eggNOG" id="KOG3743">
    <property type="taxonomic scope" value="Eukaryota"/>
</dbReference>
<proteinExistence type="inferred from homology"/>
<dbReference type="RefSeq" id="XP_004989941.1">
    <property type="nucleotide sequence ID" value="XM_004989884.1"/>
</dbReference>
<dbReference type="GO" id="GO:0001228">
    <property type="term" value="F:DNA-binding transcription activator activity, RNA polymerase II-specific"/>
    <property type="evidence" value="ECO:0007669"/>
    <property type="project" value="InterPro"/>
</dbReference>
<dbReference type="KEGG" id="sre:PTSG_09511"/>
<keyword evidence="11" id="KW-1185">Reference proteome</keyword>
<dbReference type="Pfam" id="PF09271">
    <property type="entry name" value="LAG1-DNAbind"/>
    <property type="match status" value="2"/>
</dbReference>
<feature type="region of interest" description="Disordered" evidence="7">
    <location>
        <begin position="102"/>
        <end position="243"/>
    </location>
</feature>
<dbReference type="Gene3D" id="2.60.40.1450">
    <property type="entry name" value="LAG1, DNA binding domain"/>
    <property type="match status" value="1"/>
</dbReference>
<dbReference type="InterPro" id="IPR040159">
    <property type="entry name" value="CLS_fam"/>
</dbReference>
<feature type="compositionally biased region" description="Polar residues" evidence="7">
    <location>
        <begin position="102"/>
        <end position="112"/>
    </location>
</feature>
<dbReference type="OrthoDB" id="5600360at2759"/>
<dbReference type="FunCoup" id="F2UL78">
    <property type="interactions" value="1063"/>
</dbReference>
<evidence type="ECO:0000256" key="1">
    <source>
        <dbReference type="ARBA" id="ARBA00004123"/>
    </source>
</evidence>
<evidence type="ECO:0000259" key="9">
    <source>
        <dbReference type="SMART" id="SM01268"/>
    </source>
</evidence>
<dbReference type="SUPFAM" id="SSF110217">
    <property type="entry name" value="DNA-binding protein LAG-1 (CSL)"/>
    <property type="match status" value="1"/>
</dbReference>
<dbReference type="InterPro" id="IPR037095">
    <property type="entry name" value="RBP-J/Cbf11_DNA-bd_sf"/>
</dbReference>
<keyword evidence="5" id="KW-0804">Transcription</keyword>
<dbReference type="SMART" id="SM01268">
    <property type="entry name" value="BTD"/>
    <property type="match status" value="1"/>
</dbReference>
<feature type="domain" description="RBP-J/Cbf11/Cbf12 DNA binding" evidence="8">
    <location>
        <begin position="445"/>
        <end position="567"/>
    </location>
</feature>
<comment type="similarity">
    <text evidence="2">Belongs to the Su(H) family.</text>
</comment>
<dbReference type="PANTHER" id="PTHR10665">
    <property type="entry name" value="RECOMBINING BINDING PROTEIN SUPPRESSOR OF HAIRLESS"/>
    <property type="match status" value="1"/>
</dbReference>
<evidence type="ECO:0000256" key="3">
    <source>
        <dbReference type="ARBA" id="ARBA00023015"/>
    </source>
</evidence>
<feature type="region of interest" description="Disordered" evidence="7">
    <location>
        <begin position="336"/>
        <end position="421"/>
    </location>
</feature>
<feature type="region of interest" description="Disordered" evidence="7">
    <location>
        <begin position="1"/>
        <end position="27"/>
    </location>
</feature>
<accession>F2UL78</accession>
<dbReference type="InterPro" id="IPR036358">
    <property type="entry name" value="BTD_sf"/>
</dbReference>
<feature type="region of interest" description="Disordered" evidence="7">
    <location>
        <begin position="302"/>
        <end position="321"/>
    </location>
</feature>
<dbReference type="GeneID" id="16070494"/>
<dbReference type="Pfam" id="PF20144">
    <property type="entry name" value="TIG_SUH"/>
    <property type="match status" value="1"/>
</dbReference>
<keyword evidence="6" id="KW-0539">Nucleus</keyword>
<dbReference type="InterPro" id="IPR014756">
    <property type="entry name" value="Ig_E-set"/>
</dbReference>
<name>F2UL78_SALR5</name>
<protein>
    <submittedName>
        <fullName evidence="10">Uncharacterized protein</fullName>
    </submittedName>
</protein>
<dbReference type="STRING" id="946362.F2UL78"/>
<evidence type="ECO:0000256" key="2">
    <source>
        <dbReference type="ARBA" id="ARBA00009704"/>
    </source>
</evidence>
<keyword evidence="4" id="KW-0238">DNA-binding</keyword>
<dbReference type="InterPro" id="IPR015351">
    <property type="entry name" value="RBP-J/Cbf11/Cbf12_DNA-bd"/>
</dbReference>
<dbReference type="InterPro" id="IPR008967">
    <property type="entry name" value="p53-like_TF_DNA-bd_sf"/>
</dbReference>
<dbReference type="GO" id="GO:0005634">
    <property type="term" value="C:nucleus"/>
    <property type="evidence" value="ECO:0007669"/>
    <property type="project" value="UniProtKB-SubCell"/>
</dbReference>
<feature type="compositionally biased region" description="Low complexity" evidence="7">
    <location>
        <begin position="349"/>
        <end position="370"/>
    </location>
</feature>
<organism evidence="11">
    <name type="scientific">Salpingoeca rosetta (strain ATCC 50818 / BSB-021)</name>
    <dbReference type="NCBI Taxonomy" id="946362"/>
    <lineage>
        <taxon>Eukaryota</taxon>
        <taxon>Choanoflagellata</taxon>
        <taxon>Craspedida</taxon>
        <taxon>Salpingoecidae</taxon>
        <taxon>Salpingoeca</taxon>
    </lineage>
</organism>
<dbReference type="SUPFAM" id="SSF81296">
    <property type="entry name" value="E set domains"/>
    <property type="match status" value="1"/>
</dbReference>
<dbReference type="InterPro" id="IPR038007">
    <property type="entry name" value="RBP-Jkappa_IPT"/>
</dbReference>
<feature type="compositionally biased region" description="Pro residues" evidence="7">
    <location>
        <begin position="1"/>
        <end position="10"/>
    </location>
</feature>
<evidence type="ECO:0000256" key="7">
    <source>
        <dbReference type="SAM" id="MobiDB-lite"/>
    </source>
</evidence>
<dbReference type="AlphaFoldDB" id="F2UL78"/>
<dbReference type="GO" id="GO:0000978">
    <property type="term" value="F:RNA polymerase II cis-regulatory region sequence-specific DNA binding"/>
    <property type="evidence" value="ECO:0007669"/>
    <property type="project" value="InterPro"/>
</dbReference>
<evidence type="ECO:0000313" key="10">
    <source>
        <dbReference type="EMBL" id="EGD77877.1"/>
    </source>
</evidence>
<dbReference type="EMBL" id="GL832980">
    <property type="protein sequence ID" value="EGD77877.1"/>
    <property type="molecule type" value="Genomic_DNA"/>
</dbReference>
<feature type="compositionally biased region" description="Low complexity" evidence="7">
    <location>
        <begin position="129"/>
        <end position="151"/>
    </location>
</feature>
<evidence type="ECO:0000256" key="6">
    <source>
        <dbReference type="ARBA" id="ARBA00023242"/>
    </source>
</evidence>
<dbReference type="Gene3D" id="2.60.40.10">
    <property type="entry name" value="Immunoglobulins"/>
    <property type="match status" value="1"/>
</dbReference>
<dbReference type="InterPro" id="IPR015350">
    <property type="entry name" value="Beta-trefoil_DNA-bd_dom"/>
</dbReference>
<dbReference type="SMART" id="SM01267">
    <property type="entry name" value="LAG1_DNAbind"/>
    <property type="match status" value="1"/>
</dbReference>